<dbReference type="PROSITE" id="PS50004">
    <property type="entry name" value="C2"/>
    <property type="match status" value="1"/>
</dbReference>
<dbReference type="STRING" id="1202772.A0A1V9YGV6"/>
<dbReference type="InterPro" id="IPR006614">
    <property type="entry name" value="Peroxin/Ferlin"/>
</dbReference>
<reference evidence="2 3" key="1">
    <citation type="journal article" date="2014" name="Genome Biol. Evol.">
        <title>The secreted proteins of Achlya hypogyna and Thraustotheca clavata identify the ancestral oomycete secretome and reveal gene acquisitions by horizontal gene transfer.</title>
        <authorList>
            <person name="Misner I."/>
            <person name="Blouin N."/>
            <person name="Leonard G."/>
            <person name="Richards T.A."/>
            <person name="Lane C.E."/>
        </authorList>
    </citation>
    <scope>NUCLEOTIDE SEQUENCE [LARGE SCALE GENOMIC DNA]</scope>
    <source>
        <strain evidence="2 3">ATCC 48635</strain>
    </source>
</reference>
<comment type="caution">
    <text evidence="2">The sequence shown here is derived from an EMBL/GenBank/DDBJ whole genome shotgun (WGS) entry which is preliminary data.</text>
</comment>
<dbReference type="Gene3D" id="2.60.40.150">
    <property type="entry name" value="C2 domain"/>
    <property type="match status" value="1"/>
</dbReference>
<organism evidence="2 3">
    <name type="scientific">Achlya hypogyna</name>
    <name type="common">Oomycete</name>
    <name type="synonym">Protoachlya hypogyna</name>
    <dbReference type="NCBI Taxonomy" id="1202772"/>
    <lineage>
        <taxon>Eukaryota</taxon>
        <taxon>Sar</taxon>
        <taxon>Stramenopiles</taxon>
        <taxon>Oomycota</taxon>
        <taxon>Saprolegniomycetes</taxon>
        <taxon>Saprolegniales</taxon>
        <taxon>Achlyaceae</taxon>
        <taxon>Achlya</taxon>
    </lineage>
</organism>
<dbReference type="Pfam" id="PF00168">
    <property type="entry name" value="C2"/>
    <property type="match status" value="1"/>
</dbReference>
<dbReference type="CDD" id="cd00030">
    <property type="entry name" value="C2"/>
    <property type="match status" value="1"/>
</dbReference>
<dbReference type="InterPro" id="IPR035892">
    <property type="entry name" value="C2_domain_sf"/>
</dbReference>
<proteinExistence type="predicted"/>
<dbReference type="AlphaFoldDB" id="A0A1V9YGV6"/>
<dbReference type="OrthoDB" id="270970at2759"/>
<dbReference type="EMBL" id="JNBR01001829">
    <property type="protein sequence ID" value="OQR84939.1"/>
    <property type="molecule type" value="Genomic_DNA"/>
</dbReference>
<dbReference type="Proteomes" id="UP000243579">
    <property type="component" value="Unassembled WGS sequence"/>
</dbReference>
<gene>
    <name evidence="2" type="ORF">ACHHYP_12554</name>
</gene>
<accession>A0A1V9YGV6</accession>
<sequence>MCEDKECTSFLRVVVERALHVPANSSAVTSLRNPYLHLQLGKILKQTTVAQRTLQPMWREKVELPMVDDGSNILVVTLWDHCVLQSDERLGQFTIDLHSYKNSSTTKAPKLQTFRCPLDKHRAIDGNEECVVVLGLSLTTFSASEFSARVWENQRWAPATGSWSSAHLTSMFADRKPFSSATHGGLRFTDALPVVPSGYKAREPWGYYVTCADTNGWRYATSFEGPWHATMTKTHVVRCREWVNTYESNSPQ</sequence>
<protein>
    <recommendedName>
        <fullName evidence="1">C2 domain-containing protein</fullName>
    </recommendedName>
</protein>
<dbReference type="SMART" id="SM00694">
    <property type="entry name" value="DysFC"/>
    <property type="match status" value="1"/>
</dbReference>
<evidence type="ECO:0000313" key="2">
    <source>
        <dbReference type="EMBL" id="OQR84939.1"/>
    </source>
</evidence>
<dbReference type="InterPro" id="IPR000008">
    <property type="entry name" value="C2_dom"/>
</dbReference>
<evidence type="ECO:0000259" key="1">
    <source>
        <dbReference type="PROSITE" id="PS50004"/>
    </source>
</evidence>
<evidence type="ECO:0000313" key="3">
    <source>
        <dbReference type="Proteomes" id="UP000243579"/>
    </source>
</evidence>
<name>A0A1V9YGV6_ACHHY</name>
<feature type="domain" description="C2" evidence="1">
    <location>
        <begin position="1"/>
        <end position="110"/>
    </location>
</feature>
<dbReference type="SUPFAM" id="SSF49562">
    <property type="entry name" value="C2 domain (Calcium/lipid-binding domain, CaLB)"/>
    <property type="match status" value="1"/>
</dbReference>
<dbReference type="SMART" id="SM00239">
    <property type="entry name" value="C2"/>
    <property type="match status" value="1"/>
</dbReference>
<keyword evidence="3" id="KW-1185">Reference proteome</keyword>
<dbReference type="GO" id="GO:0016020">
    <property type="term" value="C:membrane"/>
    <property type="evidence" value="ECO:0007669"/>
    <property type="project" value="InterPro"/>
</dbReference>